<dbReference type="EMBL" id="LRBV02000012">
    <property type="status" value="NOT_ANNOTATED_CDS"/>
    <property type="molecule type" value="Genomic_DNA"/>
</dbReference>
<dbReference type="Gramene" id="QL12p021655:mrna">
    <property type="protein sequence ID" value="QL12p021655:mrna"/>
    <property type="gene ID" value="QL12p021655"/>
</dbReference>
<dbReference type="InParanoid" id="A0A7N2N5U7"/>
<feature type="compositionally biased region" description="Pro residues" evidence="6">
    <location>
        <begin position="127"/>
        <end position="151"/>
    </location>
</feature>
<evidence type="ECO:0000256" key="5">
    <source>
        <dbReference type="ARBA" id="ARBA00023180"/>
    </source>
</evidence>
<sequence length="260" mass="27495">MAAFAKSAMVLLSVMTLIEVSFAVVYTVGESQGWTTHVDYKSWAANKTFHVGDIINFQYDAKNNDVIEVSREDFHTCNLRSPLAFFSTGRDMINMSYPRHYYYVCTTPGHCLDGQKVDIRVLKIPKSTPPTPSPTPTPNPSTSPSPSPSATPKPSTSPSATPKPSPNPSPSATPRPSPSPSPIATPPSPSATPNPSTSPSPSTNTSSSPKSSAAPPHDHSIPPVAQAPAPSKKSAASSMVSSKGLLAIQLLMALCFLAYF</sequence>
<feature type="domain" description="Phytocyanin" evidence="8">
    <location>
        <begin position="24"/>
        <end position="123"/>
    </location>
</feature>
<dbReference type="GO" id="GO:0046872">
    <property type="term" value="F:metal ion binding"/>
    <property type="evidence" value="ECO:0007669"/>
    <property type="project" value="UniProtKB-KW"/>
</dbReference>
<reference evidence="9" key="2">
    <citation type="submission" date="2021-01" db="UniProtKB">
        <authorList>
            <consortium name="EnsemblPlants"/>
        </authorList>
    </citation>
    <scope>IDENTIFICATION</scope>
</reference>
<dbReference type="GeneID" id="115972090"/>
<keyword evidence="4" id="KW-0186">Copper</keyword>
<keyword evidence="7" id="KW-0732">Signal</keyword>
<keyword evidence="5" id="KW-0325">Glycoprotein</keyword>
<dbReference type="InterPro" id="IPR003245">
    <property type="entry name" value="Phytocyanin_dom"/>
</dbReference>
<dbReference type="PROSITE" id="PS51485">
    <property type="entry name" value="PHYTOCYANIN"/>
    <property type="match status" value="1"/>
</dbReference>
<dbReference type="PRINTS" id="PR01217">
    <property type="entry name" value="PRICHEXTENSN"/>
</dbReference>
<dbReference type="Pfam" id="PF02298">
    <property type="entry name" value="Cu_bind_like"/>
    <property type="match status" value="1"/>
</dbReference>
<feature type="signal peptide" evidence="7">
    <location>
        <begin position="1"/>
        <end position="23"/>
    </location>
</feature>
<dbReference type="CDD" id="cd04216">
    <property type="entry name" value="Phytocyanin"/>
    <property type="match status" value="1"/>
</dbReference>
<evidence type="ECO:0000256" key="3">
    <source>
        <dbReference type="ARBA" id="ARBA00022982"/>
    </source>
</evidence>
<feature type="chain" id="PRO_5029645851" description="Phytocyanin domain-containing protein" evidence="7">
    <location>
        <begin position="24"/>
        <end position="260"/>
    </location>
</feature>
<evidence type="ECO:0000256" key="1">
    <source>
        <dbReference type="ARBA" id="ARBA00022448"/>
    </source>
</evidence>
<dbReference type="GO" id="GO:0009055">
    <property type="term" value="F:electron transfer activity"/>
    <property type="evidence" value="ECO:0007669"/>
    <property type="project" value="InterPro"/>
</dbReference>
<dbReference type="FunFam" id="2.60.40.420:FF:000003">
    <property type="entry name" value="Blue copper"/>
    <property type="match status" value="1"/>
</dbReference>
<keyword evidence="2" id="KW-0479">Metal-binding</keyword>
<dbReference type="OrthoDB" id="1933492at2759"/>
<dbReference type="GO" id="GO:0005886">
    <property type="term" value="C:plasma membrane"/>
    <property type="evidence" value="ECO:0007669"/>
    <property type="project" value="TreeGrafter"/>
</dbReference>
<evidence type="ECO:0000313" key="9">
    <source>
        <dbReference type="EnsemblPlants" id="QL12p021655:mrna"/>
    </source>
</evidence>
<evidence type="ECO:0000256" key="4">
    <source>
        <dbReference type="ARBA" id="ARBA00023008"/>
    </source>
</evidence>
<proteinExistence type="predicted"/>
<evidence type="ECO:0000259" key="8">
    <source>
        <dbReference type="PROSITE" id="PS51485"/>
    </source>
</evidence>
<feature type="compositionally biased region" description="Low complexity" evidence="6">
    <location>
        <begin position="199"/>
        <end position="215"/>
    </location>
</feature>
<evidence type="ECO:0000256" key="7">
    <source>
        <dbReference type="SAM" id="SignalP"/>
    </source>
</evidence>
<dbReference type="EnsemblPlants" id="QL12p021655:mrna">
    <property type="protein sequence ID" value="QL12p021655:mrna"/>
    <property type="gene ID" value="QL12p021655"/>
</dbReference>
<dbReference type="SUPFAM" id="SSF49503">
    <property type="entry name" value="Cupredoxins"/>
    <property type="match status" value="1"/>
</dbReference>
<evidence type="ECO:0000256" key="6">
    <source>
        <dbReference type="SAM" id="MobiDB-lite"/>
    </source>
</evidence>
<dbReference type="InterPro" id="IPR008972">
    <property type="entry name" value="Cupredoxin"/>
</dbReference>
<dbReference type="PANTHER" id="PTHR33021:SF339">
    <property type="entry name" value="OS07G0570600 PROTEIN"/>
    <property type="match status" value="1"/>
</dbReference>
<protein>
    <recommendedName>
        <fullName evidence="8">Phytocyanin domain-containing protein</fullName>
    </recommendedName>
</protein>
<keyword evidence="1" id="KW-0813">Transport</keyword>
<dbReference type="Proteomes" id="UP000594261">
    <property type="component" value="Chromosome 12"/>
</dbReference>
<dbReference type="InterPro" id="IPR039391">
    <property type="entry name" value="Phytocyanin-like"/>
</dbReference>
<feature type="compositionally biased region" description="Pro residues" evidence="6">
    <location>
        <begin position="161"/>
        <end position="198"/>
    </location>
</feature>
<dbReference type="AlphaFoldDB" id="A0A7N2N5U7"/>
<feature type="compositionally biased region" description="Low complexity" evidence="6">
    <location>
        <begin position="222"/>
        <end position="241"/>
    </location>
</feature>
<dbReference type="PANTHER" id="PTHR33021">
    <property type="entry name" value="BLUE COPPER PROTEIN"/>
    <property type="match status" value="1"/>
</dbReference>
<gene>
    <name evidence="9" type="primary">LOC115972090</name>
</gene>
<dbReference type="OMA" id="CSIANPI"/>
<dbReference type="Gene3D" id="2.60.40.420">
    <property type="entry name" value="Cupredoxins - blue copper proteins"/>
    <property type="match status" value="1"/>
</dbReference>
<keyword evidence="3" id="KW-0249">Electron transport</keyword>
<dbReference type="KEGG" id="qlo:115972090"/>
<evidence type="ECO:0000313" key="10">
    <source>
        <dbReference type="Proteomes" id="UP000594261"/>
    </source>
</evidence>
<accession>A0A7N2N5U7</accession>
<feature type="region of interest" description="Disordered" evidence="6">
    <location>
        <begin position="124"/>
        <end position="241"/>
    </location>
</feature>
<evidence type="ECO:0000256" key="2">
    <source>
        <dbReference type="ARBA" id="ARBA00022723"/>
    </source>
</evidence>
<organism evidence="9 10">
    <name type="scientific">Quercus lobata</name>
    <name type="common">Valley oak</name>
    <dbReference type="NCBI Taxonomy" id="97700"/>
    <lineage>
        <taxon>Eukaryota</taxon>
        <taxon>Viridiplantae</taxon>
        <taxon>Streptophyta</taxon>
        <taxon>Embryophyta</taxon>
        <taxon>Tracheophyta</taxon>
        <taxon>Spermatophyta</taxon>
        <taxon>Magnoliopsida</taxon>
        <taxon>eudicotyledons</taxon>
        <taxon>Gunneridae</taxon>
        <taxon>Pentapetalae</taxon>
        <taxon>rosids</taxon>
        <taxon>fabids</taxon>
        <taxon>Fagales</taxon>
        <taxon>Fagaceae</taxon>
        <taxon>Quercus</taxon>
    </lineage>
</organism>
<keyword evidence="10" id="KW-1185">Reference proteome</keyword>
<name>A0A7N2N5U7_QUELO</name>
<reference evidence="9 10" key="1">
    <citation type="journal article" date="2016" name="G3 (Bethesda)">
        <title>First Draft Assembly and Annotation of the Genome of a California Endemic Oak Quercus lobata Nee (Fagaceae).</title>
        <authorList>
            <person name="Sork V.L."/>
            <person name="Fitz-Gibbon S.T."/>
            <person name="Puiu D."/>
            <person name="Crepeau M."/>
            <person name="Gugger P.F."/>
            <person name="Sherman R."/>
            <person name="Stevens K."/>
            <person name="Langley C.H."/>
            <person name="Pellegrini M."/>
            <person name="Salzberg S.L."/>
        </authorList>
    </citation>
    <scope>NUCLEOTIDE SEQUENCE [LARGE SCALE GENOMIC DNA]</scope>
    <source>
        <strain evidence="9 10">cv. SW786</strain>
    </source>
</reference>
<dbReference type="RefSeq" id="XP_030948098.1">
    <property type="nucleotide sequence ID" value="XM_031092238.1"/>
</dbReference>